<sequence length="235" mass="25615">MTTLVPAARHRTMPHVFLLVALLCSIAGAVDTLGYIRLGGVFVANLTGNTVLLAWHAEQRQWADAALRMGLILTYFAGVVTDHLMRRWIRADRLRINPAVASLMIEFFILCTLAFLGVEGNLRVTLLLILAWTMGLQNDAFQQIGPVNLNTTFLTGNIEKLGSILTTPVEGVKKERERRLQIGALIIAWTAYGTGAVVGAIGSHLFALRALLLPAALVIPVLLLEIFGPRQRTGA</sequence>
<feature type="transmembrane region" description="Helical" evidence="1">
    <location>
        <begin position="182"/>
        <end position="201"/>
    </location>
</feature>
<evidence type="ECO:0000313" key="3">
    <source>
        <dbReference type="Proteomes" id="UP000264702"/>
    </source>
</evidence>
<feature type="transmembrane region" description="Helical" evidence="1">
    <location>
        <begin position="65"/>
        <end position="84"/>
    </location>
</feature>
<comment type="caution">
    <text evidence="2">The sequence shown here is derived from an EMBL/GenBank/DDBJ whole genome shotgun (WGS) entry which is preliminary data.</text>
</comment>
<dbReference type="Pfam" id="PF06912">
    <property type="entry name" value="DUF1275"/>
    <property type="match status" value="1"/>
</dbReference>
<feature type="transmembrane region" description="Helical" evidence="1">
    <location>
        <begin position="96"/>
        <end position="116"/>
    </location>
</feature>
<dbReference type="EMBL" id="QVQT01000004">
    <property type="protein sequence ID" value="RFU16051.1"/>
    <property type="molecule type" value="Genomic_DNA"/>
</dbReference>
<organism evidence="2 3">
    <name type="scientific">Paracidobacterium acidisoli</name>
    <dbReference type="NCBI Taxonomy" id="2303751"/>
    <lineage>
        <taxon>Bacteria</taxon>
        <taxon>Pseudomonadati</taxon>
        <taxon>Acidobacteriota</taxon>
        <taxon>Terriglobia</taxon>
        <taxon>Terriglobales</taxon>
        <taxon>Acidobacteriaceae</taxon>
        <taxon>Paracidobacterium</taxon>
    </lineage>
</organism>
<accession>A0A372IMT6</accession>
<dbReference type="PANTHER" id="PTHR37314">
    <property type="entry name" value="SLR0142 PROTEIN"/>
    <property type="match status" value="1"/>
</dbReference>
<dbReference type="AlphaFoldDB" id="A0A372IMT6"/>
<dbReference type="PANTHER" id="PTHR37314:SF4">
    <property type="entry name" value="UPF0700 TRANSMEMBRANE PROTEIN YOAK"/>
    <property type="match status" value="1"/>
</dbReference>
<keyword evidence="1" id="KW-1133">Transmembrane helix</keyword>
<gene>
    <name evidence="2" type="ORF">D0Y96_11520</name>
</gene>
<dbReference type="InterPro" id="IPR010699">
    <property type="entry name" value="DUF1275"/>
</dbReference>
<name>A0A372IMT6_9BACT</name>
<protein>
    <submittedName>
        <fullName evidence="2">DUF1275 domain-containing protein</fullName>
    </submittedName>
</protein>
<dbReference type="OrthoDB" id="122626at2"/>
<dbReference type="Proteomes" id="UP000264702">
    <property type="component" value="Unassembled WGS sequence"/>
</dbReference>
<evidence type="ECO:0000256" key="1">
    <source>
        <dbReference type="SAM" id="Phobius"/>
    </source>
</evidence>
<keyword evidence="3" id="KW-1185">Reference proteome</keyword>
<keyword evidence="1" id="KW-0472">Membrane</keyword>
<reference evidence="2 3" key="1">
    <citation type="submission" date="2018-08" db="EMBL/GenBank/DDBJ databases">
        <title>Acidipila sp. 4G-K13, an acidobacterium isolated from forest soil.</title>
        <authorList>
            <person name="Gao Z.-H."/>
            <person name="Qiu L.-H."/>
        </authorList>
    </citation>
    <scope>NUCLEOTIDE SEQUENCE [LARGE SCALE GENOMIC DNA]</scope>
    <source>
        <strain evidence="2 3">4G-K13</strain>
    </source>
</reference>
<keyword evidence="1" id="KW-0812">Transmembrane</keyword>
<feature type="transmembrane region" description="Helical" evidence="1">
    <location>
        <begin position="207"/>
        <end position="227"/>
    </location>
</feature>
<evidence type="ECO:0000313" key="2">
    <source>
        <dbReference type="EMBL" id="RFU16051.1"/>
    </source>
</evidence>
<dbReference type="RefSeq" id="WP_117300016.1">
    <property type="nucleotide sequence ID" value="NZ_QVQT02000004.1"/>
</dbReference>
<proteinExistence type="predicted"/>